<dbReference type="AlphaFoldDB" id="A0A560KX43"/>
<evidence type="ECO:0000313" key="2">
    <source>
        <dbReference type="Proteomes" id="UP000321304"/>
    </source>
</evidence>
<reference evidence="1 2" key="1">
    <citation type="submission" date="2019-06" db="EMBL/GenBank/DDBJ databases">
        <title>Genomic Encyclopedia of Type Strains, Phase IV (KMG-V): Genome sequencing to study the core and pangenomes of soil and plant-associated prokaryotes.</title>
        <authorList>
            <person name="Whitman W."/>
        </authorList>
    </citation>
    <scope>NUCLEOTIDE SEQUENCE [LARGE SCALE GENOMIC DNA]</scope>
    <source>
        <strain evidence="1 2">BR 10355</strain>
    </source>
</reference>
<evidence type="ECO:0000313" key="1">
    <source>
        <dbReference type="EMBL" id="TWB87801.1"/>
    </source>
</evidence>
<gene>
    <name evidence="1" type="ORF">FBZ93_12099</name>
</gene>
<comment type="caution">
    <text evidence="1">The sequence shown here is derived from an EMBL/GenBank/DDBJ whole genome shotgun (WGS) entry which is preliminary data.</text>
</comment>
<sequence>MSSSEVRNVLQFRGRQQRALVNPAENSGDEPGFCRARVDEEMRPEHPTAAPMVVVLGEIVASWCYASSLVWGQLLPPHSDPQE</sequence>
<proteinExistence type="predicted"/>
<dbReference type="EMBL" id="VITY01000020">
    <property type="protein sequence ID" value="TWB87801.1"/>
    <property type="molecule type" value="Genomic_DNA"/>
</dbReference>
<keyword evidence="2" id="KW-1185">Reference proteome</keyword>
<name>A0A560KX43_9BRAD</name>
<protein>
    <submittedName>
        <fullName evidence="1">Uncharacterized protein</fullName>
    </submittedName>
</protein>
<organism evidence="1 2">
    <name type="scientific">Bradyrhizobium macuxiense</name>
    <dbReference type="NCBI Taxonomy" id="1755647"/>
    <lineage>
        <taxon>Bacteria</taxon>
        <taxon>Pseudomonadati</taxon>
        <taxon>Pseudomonadota</taxon>
        <taxon>Alphaproteobacteria</taxon>
        <taxon>Hyphomicrobiales</taxon>
        <taxon>Nitrobacteraceae</taxon>
        <taxon>Bradyrhizobium</taxon>
    </lineage>
</organism>
<dbReference type="Proteomes" id="UP000321304">
    <property type="component" value="Unassembled WGS sequence"/>
</dbReference>
<accession>A0A560KX43</accession>